<gene>
    <name evidence="1" type="ORF">EYB31_19960</name>
</gene>
<dbReference type="Gene3D" id="3.30.470.20">
    <property type="entry name" value="ATP-grasp fold, B domain"/>
    <property type="match status" value="1"/>
</dbReference>
<organism evidence="1 2">
    <name type="scientific">Paenibacillus thalictri</name>
    <dbReference type="NCBI Taxonomy" id="2527873"/>
    <lineage>
        <taxon>Bacteria</taxon>
        <taxon>Bacillati</taxon>
        <taxon>Bacillota</taxon>
        <taxon>Bacilli</taxon>
        <taxon>Bacillales</taxon>
        <taxon>Paenibacillaceae</taxon>
        <taxon>Paenibacillus</taxon>
    </lineage>
</organism>
<dbReference type="InterPro" id="IPR026838">
    <property type="entry name" value="YheC/D"/>
</dbReference>
<accession>A0A4Q9DQC0</accession>
<name>A0A4Q9DQC0_9BACL</name>
<evidence type="ECO:0000313" key="2">
    <source>
        <dbReference type="Proteomes" id="UP000293142"/>
    </source>
</evidence>
<dbReference type="RefSeq" id="WP_131015182.1">
    <property type="nucleotide sequence ID" value="NZ_SIRE01000014.1"/>
</dbReference>
<protein>
    <submittedName>
        <fullName evidence="1">YheC/YheD family protein</fullName>
    </submittedName>
</protein>
<dbReference type="AlphaFoldDB" id="A0A4Q9DQC0"/>
<dbReference type="OrthoDB" id="7869153at2"/>
<dbReference type="EMBL" id="SIRE01000014">
    <property type="protein sequence ID" value="TBL76276.1"/>
    <property type="molecule type" value="Genomic_DNA"/>
</dbReference>
<dbReference type="Proteomes" id="UP000293142">
    <property type="component" value="Unassembled WGS sequence"/>
</dbReference>
<dbReference type="SUPFAM" id="SSF56059">
    <property type="entry name" value="Glutathione synthetase ATP-binding domain-like"/>
    <property type="match status" value="1"/>
</dbReference>
<sequence>MKKRSIAAISSNIRYRRFIVSKMLKTKVLLASSETRGVIPETQRLSRESLRSMLGSMRMVYVKPDIGTYGNGVIRVEWTDDKDKPYRFQKGVNVRSFAAFDSMYDSLQRFTSRRKYLVQKGIHLLKHRNRRFDLRIMVQQTPKKRWETTGIIGRVAAPRKIVTNFHNGGTLTPVEKLLKPYLTAAESQRYIGSLRSLGVKLASQLHGTYRGIKEIGADVGLDKDLKPWVLEVNTCPDPFIFRKLKDKRIFGKVMRYARAYGKYK</sequence>
<keyword evidence="2" id="KW-1185">Reference proteome</keyword>
<reference evidence="1 2" key="1">
    <citation type="submission" date="2019-02" db="EMBL/GenBank/DDBJ databases">
        <title>Paenibacillus sp. nov., isolated from surface-sterilized tissue of Thalictrum simplex L.</title>
        <authorList>
            <person name="Tuo L."/>
        </authorList>
    </citation>
    <scope>NUCLEOTIDE SEQUENCE [LARGE SCALE GENOMIC DNA]</scope>
    <source>
        <strain evidence="1 2">N2SHLJ1</strain>
    </source>
</reference>
<evidence type="ECO:0000313" key="1">
    <source>
        <dbReference type="EMBL" id="TBL76276.1"/>
    </source>
</evidence>
<comment type="caution">
    <text evidence="1">The sequence shown here is derived from an EMBL/GenBank/DDBJ whole genome shotgun (WGS) entry which is preliminary data.</text>
</comment>
<proteinExistence type="predicted"/>
<dbReference type="Pfam" id="PF14398">
    <property type="entry name" value="ATPgrasp_YheCD"/>
    <property type="match status" value="1"/>
</dbReference>